<dbReference type="SUPFAM" id="SSF46785">
    <property type="entry name" value="Winged helix' DNA-binding domain"/>
    <property type="match status" value="1"/>
</dbReference>
<accession>A0A8X8KQB8</accession>
<dbReference type="PANTHER" id="PTHR38600:SF2">
    <property type="entry name" value="SLL0088 PROTEIN"/>
    <property type="match status" value="1"/>
</dbReference>
<dbReference type="SMART" id="SM00418">
    <property type="entry name" value="HTH_ARSR"/>
    <property type="match status" value="1"/>
</dbReference>
<comment type="caution">
    <text evidence="2">The sequence shown here is derived from an EMBL/GenBank/DDBJ whole genome shotgun (WGS) entry which is preliminary data.</text>
</comment>
<name>A0A8X8KQB8_9RHOB</name>
<dbReference type="PANTHER" id="PTHR38600">
    <property type="entry name" value="TRANSCRIPTIONAL REGULATORY PROTEIN"/>
    <property type="match status" value="1"/>
</dbReference>
<evidence type="ECO:0000313" key="3">
    <source>
        <dbReference type="Proteomes" id="UP000484076"/>
    </source>
</evidence>
<dbReference type="RefSeq" id="WP_152824991.1">
    <property type="nucleotide sequence ID" value="NZ_WHUT02000003.1"/>
</dbReference>
<dbReference type="InterPro" id="IPR011991">
    <property type="entry name" value="ArsR-like_HTH"/>
</dbReference>
<dbReference type="Gene3D" id="1.10.10.10">
    <property type="entry name" value="Winged helix-like DNA-binding domain superfamily/Winged helix DNA-binding domain"/>
    <property type="match status" value="1"/>
</dbReference>
<feature type="domain" description="HTH arsR-type" evidence="1">
    <location>
        <begin position="1"/>
        <end position="94"/>
    </location>
</feature>
<gene>
    <name evidence="2" type="ORF">GEU84_005860</name>
</gene>
<keyword evidence="3" id="KW-1185">Reference proteome</keyword>
<reference evidence="2" key="1">
    <citation type="submission" date="2020-05" db="EMBL/GenBank/DDBJ databases">
        <title>Fertoebacter nigrum gen. nov., sp. nov., a new member of the family Rhodobacteraceae.</title>
        <authorList>
            <person name="Szuroczki S."/>
            <person name="Abbaszade G."/>
            <person name="Buni D."/>
            <person name="Schumann P."/>
            <person name="Toth E."/>
        </authorList>
    </citation>
    <scope>NUCLEOTIDE SEQUENCE</scope>
    <source>
        <strain evidence="2">RG-N-1a</strain>
    </source>
</reference>
<dbReference type="PROSITE" id="PS50987">
    <property type="entry name" value="HTH_ARSR_2"/>
    <property type="match status" value="1"/>
</dbReference>
<dbReference type="AlphaFoldDB" id="A0A8X8KQB8"/>
<dbReference type="GO" id="GO:0003700">
    <property type="term" value="F:DNA-binding transcription factor activity"/>
    <property type="evidence" value="ECO:0007669"/>
    <property type="project" value="InterPro"/>
</dbReference>
<dbReference type="CDD" id="cd00090">
    <property type="entry name" value="HTH_ARSR"/>
    <property type="match status" value="1"/>
</dbReference>
<proteinExistence type="predicted"/>
<dbReference type="NCBIfam" id="NF033788">
    <property type="entry name" value="HTH_metalloreg"/>
    <property type="match status" value="1"/>
</dbReference>
<dbReference type="InterPro" id="IPR036388">
    <property type="entry name" value="WH-like_DNA-bd_sf"/>
</dbReference>
<dbReference type="Proteomes" id="UP000484076">
    <property type="component" value="Unassembled WGS sequence"/>
</dbReference>
<evidence type="ECO:0000259" key="1">
    <source>
        <dbReference type="PROSITE" id="PS50987"/>
    </source>
</evidence>
<sequence>MAYHASDLTRIFHALADPTRRAILARLADGPVPVSALAEPTGLALPTVLRHLAVLEEAALIGSVKTGRVRLCHARPDALAQVEHWLAAQRRLWEGRTDRLEALLLELEDDDDDPAQP</sequence>
<dbReference type="InterPro" id="IPR001845">
    <property type="entry name" value="HTH_ArsR_DNA-bd_dom"/>
</dbReference>
<dbReference type="InterPro" id="IPR036390">
    <property type="entry name" value="WH_DNA-bd_sf"/>
</dbReference>
<dbReference type="EMBL" id="WHUT02000003">
    <property type="protein sequence ID" value="NUB43897.1"/>
    <property type="molecule type" value="Genomic_DNA"/>
</dbReference>
<protein>
    <submittedName>
        <fullName evidence="2">Helix-turn-helix transcriptional regulator</fullName>
    </submittedName>
</protein>
<dbReference type="Pfam" id="PF12840">
    <property type="entry name" value="HTH_20"/>
    <property type="match status" value="1"/>
</dbReference>
<organism evidence="2 3">
    <name type="scientific">Fertoeibacter niger</name>
    <dbReference type="NCBI Taxonomy" id="2656921"/>
    <lineage>
        <taxon>Bacteria</taxon>
        <taxon>Pseudomonadati</taxon>
        <taxon>Pseudomonadota</taxon>
        <taxon>Alphaproteobacteria</taxon>
        <taxon>Rhodobacterales</taxon>
        <taxon>Paracoccaceae</taxon>
        <taxon>Fertoeibacter</taxon>
    </lineage>
</organism>
<evidence type="ECO:0000313" key="2">
    <source>
        <dbReference type="EMBL" id="NUB43897.1"/>
    </source>
</evidence>